<feature type="compositionally biased region" description="Polar residues" evidence="1">
    <location>
        <begin position="163"/>
        <end position="174"/>
    </location>
</feature>
<feature type="compositionally biased region" description="Low complexity" evidence="1">
    <location>
        <begin position="109"/>
        <end position="132"/>
    </location>
</feature>
<feature type="compositionally biased region" description="Low complexity" evidence="1">
    <location>
        <begin position="19"/>
        <end position="37"/>
    </location>
</feature>
<accession>A0AA36C877</accession>
<organism evidence="2 3">
    <name type="scientific">Mesorhabditis spiculigera</name>
    <dbReference type="NCBI Taxonomy" id="96644"/>
    <lineage>
        <taxon>Eukaryota</taxon>
        <taxon>Metazoa</taxon>
        <taxon>Ecdysozoa</taxon>
        <taxon>Nematoda</taxon>
        <taxon>Chromadorea</taxon>
        <taxon>Rhabditida</taxon>
        <taxon>Rhabditina</taxon>
        <taxon>Rhabditomorpha</taxon>
        <taxon>Rhabditoidea</taxon>
        <taxon>Rhabditidae</taxon>
        <taxon>Mesorhabditinae</taxon>
        <taxon>Mesorhabditis</taxon>
    </lineage>
</organism>
<feature type="compositionally biased region" description="Polar residues" evidence="1">
    <location>
        <begin position="291"/>
        <end position="335"/>
    </location>
</feature>
<gene>
    <name evidence="2" type="ORF">MSPICULIGERA_LOCUS2861</name>
</gene>
<keyword evidence="3" id="KW-1185">Reference proteome</keyword>
<evidence type="ECO:0000256" key="1">
    <source>
        <dbReference type="SAM" id="MobiDB-lite"/>
    </source>
</evidence>
<feature type="region of interest" description="Disordered" evidence="1">
    <location>
        <begin position="109"/>
        <end position="427"/>
    </location>
</feature>
<dbReference type="EMBL" id="CATQJA010000816">
    <property type="protein sequence ID" value="CAJ0564175.1"/>
    <property type="molecule type" value="Genomic_DNA"/>
</dbReference>
<comment type="caution">
    <text evidence="2">The sequence shown here is derived from an EMBL/GenBank/DDBJ whole genome shotgun (WGS) entry which is preliminary data.</text>
</comment>
<feature type="compositionally biased region" description="Low complexity" evidence="1">
    <location>
        <begin position="336"/>
        <end position="377"/>
    </location>
</feature>
<dbReference type="Proteomes" id="UP001177023">
    <property type="component" value="Unassembled WGS sequence"/>
</dbReference>
<evidence type="ECO:0000313" key="3">
    <source>
        <dbReference type="Proteomes" id="UP001177023"/>
    </source>
</evidence>
<name>A0AA36C877_9BILA</name>
<feature type="region of interest" description="Disordered" evidence="1">
    <location>
        <begin position="1"/>
        <end position="46"/>
    </location>
</feature>
<sequence length="622" mass="68256">MAAPGGGQYPNQGGVQPHGQQQMMYGNQGQNPQAQGSMGRGGYQQGMMMGQHQMGMQQQGYPNQQMPGQMMHTSPAYPNNPNMMGGNPQMMSQQQQQMMMNQQQMHAMQQQQQSGVPMTQQQMQLQQQQAAQGSGGPQFTQQPIQKQAKGKIQGMAQPMPMSNVPQTMSSNNPAMQQQMHQHQLQQQRQQQMQQQAHMSQQQMPQHGGVQQQMPGHQQQQQLHPLQGDQMHPPQMGQGPAQQQQQQLHPPSQHHLAPGQQQMTSHAGPQPQMPAHPGAQQQMPGHAGPQHPMSQGTPQMGSQPMPGSQMSSLGPPMQQQHSNQGMLQPMSNQSVHQPLSQQPMSQQGQPGRSPMVSAVQQQQQQVHTPQSHQQMHTPGGPPSTGPGMQAPRSQGPPGSQGPPMSQGPPLSQGQQPIPAPATPGGGLQNTEGLTCKYGHNPKGITHGMTDCPDCSTLSMLYHVQKDLRSRAFEKSTEAEQPIVMDPTLATRRLVDFDLRAAIQVYSEKLAGCVKERTGKTADYSRAYDDIMAIVDTIEANLTTVVEAQKQSLIMEKMYDKDKVIPGAPDATVQFQGIDTYIRNTQQSMEMFHRTIANVTAMTTAMRKKTAGYQEEDDDMDSTE</sequence>
<feature type="compositionally biased region" description="Low complexity" evidence="1">
    <location>
        <begin position="175"/>
        <end position="257"/>
    </location>
</feature>
<proteinExistence type="predicted"/>
<evidence type="ECO:0000313" key="2">
    <source>
        <dbReference type="EMBL" id="CAJ0564175.1"/>
    </source>
</evidence>
<feature type="compositionally biased region" description="Low complexity" evidence="1">
    <location>
        <begin position="384"/>
        <end position="415"/>
    </location>
</feature>
<reference evidence="2" key="1">
    <citation type="submission" date="2023-06" db="EMBL/GenBank/DDBJ databases">
        <authorList>
            <person name="Delattre M."/>
        </authorList>
    </citation>
    <scope>NUCLEOTIDE SEQUENCE</scope>
    <source>
        <strain evidence="2">AF72</strain>
    </source>
</reference>
<protein>
    <submittedName>
        <fullName evidence="2">Uncharacterized protein</fullName>
    </submittedName>
</protein>
<feature type="non-terminal residue" evidence="2">
    <location>
        <position position="1"/>
    </location>
</feature>
<dbReference type="AlphaFoldDB" id="A0AA36C877"/>